<comment type="caution">
    <text evidence="2">The sequence shown here is derived from an EMBL/GenBank/DDBJ whole genome shotgun (WGS) entry which is preliminary data.</text>
</comment>
<evidence type="ECO:0000313" key="2">
    <source>
        <dbReference type="EMBL" id="GAA4640367.1"/>
    </source>
</evidence>
<feature type="domain" description="YbaK/aminoacyl-tRNA synthetase-associated" evidence="1">
    <location>
        <begin position="28"/>
        <end position="152"/>
    </location>
</feature>
<evidence type="ECO:0000313" key="3">
    <source>
        <dbReference type="Proteomes" id="UP001501442"/>
    </source>
</evidence>
<evidence type="ECO:0000259" key="1">
    <source>
        <dbReference type="Pfam" id="PF04073"/>
    </source>
</evidence>
<dbReference type="Gene3D" id="3.90.960.10">
    <property type="entry name" value="YbaK/aminoacyl-tRNA synthetase-associated domain"/>
    <property type="match status" value="1"/>
</dbReference>
<dbReference type="InterPro" id="IPR036754">
    <property type="entry name" value="YbaK/aa-tRNA-synt-asso_dom_sf"/>
</dbReference>
<dbReference type="RefSeq" id="WP_345444115.1">
    <property type="nucleotide sequence ID" value="NZ_BAABHK010000032.1"/>
</dbReference>
<reference evidence="3" key="1">
    <citation type="journal article" date="2019" name="Int. J. Syst. Evol. Microbiol.">
        <title>The Global Catalogue of Microorganisms (GCM) 10K type strain sequencing project: providing services to taxonomists for standard genome sequencing and annotation.</title>
        <authorList>
            <consortium name="The Broad Institute Genomics Platform"/>
            <consortium name="The Broad Institute Genome Sequencing Center for Infectious Disease"/>
            <person name="Wu L."/>
            <person name="Ma J."/>
        </authorList>
    </citation>
    <scope>NUCLEOTIDE SEQUENCE [LARGE SCALE GENOMIC DNA]</scope>
    <source>
        <strain evidence="3">JCM 17939</strain>
    </source>
</reference>
<keyword evidence="3" id="KW-1185">Reference proteome</keyword>
<dbReference type="Proteomes" id="UP001501442">
    <property type="component" value="Unassembled WGS sequence"/>
</dbReference>
<dbReference type="SUPFAM" id="SSF55826">
    <property type="entry name" value="YbaK/ProRS associated domain"/>
    <property type="match status" value="1"/>
</dbReference>
<dbReference type="EMBL" id="BAABHK010000032">
    <property type="protein sequence ID" value="GAA4640367.1"/>
    <property type="molecule type" value="Genomic_DNA"/>
</dbReference>
<proteinExistence type="predicted"/>
<sequence>MKDALSIHRLLLERQTAHEIVRLPKHISGADDLPEVLGLPPFRCLCTRVYLPYEPHRAYTEGHHLIAVIVTAGARPAPAVIADALGVPEVRPAPADLVNEVTDYAADLVAPLLLPADMAMFVDQQAACVDDIVYTTTGEAWTALGIHTLDLFALCDAKPTPIPCTRASEATRQTDH</sequence>
<name>A0ABP8UWN4_9ACTN</name>
<gene>
    <name evidence="2" type="ORF">GCM10023196_105580</name>
</gene>
<dbReference type="Pfam" id="PF04073">
    <property type="entry name" value="tRNA_edit"/>
    <property type="match status" value="1"/>
</dbReference>
<accession>A0ABP8UWN4</accession>
<dbReference type="InterPro" id="IPR007214">
    <property type="entry name" value="YbaK/aa-tRNA-synth-assoc-dom"/>
</dbReference>
<protein>
    <recommendedName>
        <fullName evidence="1">YbaK/aminoacyl-tRNA synthetase-associated domain-containing protein</fullName>
    </recommendedName>
</protein>
<organism evidence="2 3">
    <name type="scientific">Actinoallomurus vinaceus</name>
    <dbReference type="NCBI Taxonomy" id="1080074"/>
    <lineage>
        <taxon>Bacteria</taxon>
        <taxon>Bacillati</taxon>
        <taxon>Actinomycetota</taxon>
        <taxon>Actinomycetes</taxon>
        <taxon>Streptosporangiales</taxon>
        <taxon>Thermomonosporaceae</taxon>
        <taxon>Actinoallomurus</taxon>
    </lineage>
</organism>